<reference evidence="1" key="4">
    <citation type="submission" date="2025-09" db="UniProtKB">
        <authorList>
            <consortium name="Ensembl"/>
        </authorList>
    </citation>
    <scope>IDENTIFICATION</scope>
</reference>
<keyword evidence="2" id="KW-1185">Reference proteome</keyword>
<proteinExistence type="predicted"/>
<dbReference type="InParanoid" id="H2Y335"/>
<reference evidence="2" key="1">
    <citation type="journal article" date="2002" name="Science">
        <title>The draft genome of Ciona intestinalis: insights into chordate and vertebrate origins.</title>
        <authorList>
            <person name="Dehal P."/>
            <person name="Satou Y."/>
            <person name="Campbell R.K."/>
            <person name="Chapman J."/>
            <person name="Degnan B."/>
            <person name="De Tomaso A."/>
            <person name="Davidson B."/>
            <person name="Di Gregorio A."/>
            <person name="Gelpke M."/>
            <person name="Goodstein D.M."/>
            <person name="Harafuji N."/>
            <person name="Hastings K.E."/>
            <person name="Ho I."/>
            <person name="Hotta K."/>
            <person name="Huang W."/>
            <person name="Kawashima T."/>
            <person name="Lemaire P."/>
            <person name="Martinez D."/>
            <person name="Meinertzhagen I.A."/>
            <person name="Necula S."/>
            <person name="Nonaka M."/>
            <person name="Putnam N."/>
            <person name="Rash S."/>
            <person name="Saiga H."/>
            <person name="Satake M."/>
            <person name="Terry A."/>
            <person name="Yamada L."/>
            <person name="Wang H.G."/>
            <person name="Awazu S."/>
            <person name="Azumi K."/>
            <person name="Boore J."/>
            <person name="Branno M."/>
            <person name="Chin-Bow S."/>
            <person name="DeSantis R."/>
            <person name="Doyle S."/>
            <person name="Francino P."/>
            <person name="Keys D.N."/>
            <person name="Haga S."/>
            <person name="Hayashi H."/>
            <person name="Hino K."/>
            <person name="Imai K.S."/>
            <person name="Inaba K."/>
            <person name="Kano S."/>
            <person name="Kobayashi K."/>
            <person name="Kobayashi M."/>
            <person name="Lee B.I."/>
            <person name="Makabe K.W."/>
            <person name="Manohar C."/>
            <person name="Matassi G."/>
            <person name="Medina M."/>
            <person name="Mochizuki Y."/>
            <person name="Mount S."/>
            <person name="Morishita T."/>
            <person name="Miura S."/>
            <person name="Nakayama A."/>
            <person name="Nishizaka S."/>
            <person name="Nomoto H."/>
            <person name="Ohta F."/>
            <person name="Oishi K."/>
            <person name="Rigoutsos I."/>
            <person name="Sano M."/>
            <person name="Sasaki A."/>
            <person name="Sasakura Y."/>
            <person name="Shoguchi E."/>
            <person name="Shin-i T."/>
            <person name="Spagnuolo A."/>
            <person name="Stainier D."/>
            <person name="Suzuki M.M."/>
            <person name="Tassy O."/>
            <person name="Takatori N."/>
            <person name="Tokuoka M."/>
            <person name="Yagi K."/>
            <person name="Yoshizaki F."/>
            <person name="Wada S."/>
            <person name="Zhang C."/>
            <person name="Hyatt P.D."/>
            <person name="Larimer F."/>
            <person name="Detter C."/>
            <person name="Doggett N."/>
            <person name="Glavina T."/>
            <person name="Hawkins T."/>
            <person name="Richardson P."/>
            <person name="Lucas S."/>
            <person name="Kohara Y."/>
            <person name="Levine M."/>
            <person name="Satoh N."/>
            <person name="Rokhsar D.S."/>
        </authorList>
    </citation>
    <scope>NUCLEOTIDE SEQUENCE [LARGE SCALE GENOMIC DNA]</scope>
</reference>
<dbReference type="HOGENOM" id="CLU_3419355_0_0_1"/>
<reference evidence="1" key="3">
    <citation type="submission" date="2025-08" db="UniProtKB">
        <authorList>
            <consortium name="Ensembl"/>
        </authorList>
    </citation>
    <scope>IDENTIFICATION</scope>
</reference>
<protein>
    <submittedName>
        <fullName evidence="1">Uncharacterized protein</fullName>
    </submittedName>
</protein>
<dbReference type="EMBL" id="EAAA01000730">
    <property type="status" value="NOT_ANNOTATED_CDS"/>
    <property type="molecule type" value="Genomic_DNA"/>
</dbReference>
<sequence length="25" mass="2933">MSPSCLLRLLIYNIKHLTQCCQIKI</sequence>
<dbReference type="Proteomes" id="UP000008144">
    <property type="component" value="Chromosome 11"/>
</dbReference>
<name>H2Y335_CIOIN</name>
<organism evidence="1 2">
    <name type="scientific">Ciona intestinalis</name>
    <name type="common">Transparent sea squirt</name>
    <name type="synonym">Ascidia intestinalis</name>
    <dbReference type="NCBI Taxonomy" id="7719"/>
    <lineage>
        <taxon>Eukaryota</taxon>
        <taxon>Metazoa</taxon>
        <taxon>Chordata</taxon>
        <taxon>Tunicata</taxon>
        <taxon>Ascidiacea</taxon>
        <taxon>Phlebobranchia</taxon>
        <taxon>Cionidae</taxon>
        <taxon>Ciona</taxon>
    </lineage>
</organism>
<dbReference type="Ensembl" id="ENSCINT00000034482.1">
    <property type="protein sequence ID" value="ENSCINP00000036320.1"/>
    <property type="gene ID" value="ENSCING00000023173.1"/>
</dbReference>
<evidence type="ECO:0000313" key="1">
    <source>
        <dbReference type="Ensembl" id="ENSCINP00000036320.1"/>
    </source>
</evidence>
<evidence type="ECO:0000313" key="2">
    <source>
        <dbReference type="Proteomes" id="UP000008144"/>
    </source>
</evidence>
<reference evidence="1" key="2">
    <citation type="journal article" date="2008" name="Genome Biol.">
        <title>Improved genome assembly and evidence-based global gene model set for the chordate Ciona intestinalis: new insight into intron and operon populations.</title>
        <authorList>
            <person name="Satou Y."/>
            <person name="Mineta K."/>
            <person name="Ogasawara M."/>
            <person name="Sasakura Y."/>
            <person name="Shoguchi E."/>
            <person name="Ueno K."/>
            <person name="Yamada L."/>
            <person name="Matsumoto J."/>
            <person name="Wasserscheid J."/>
            <person name="Dewar K."/>
            <person name="Wiley G.B."/>
            <person name="Macmil S.L."/>
            <person name="Roe B.A."/>
            <person name="Zeller R.W."/>
            <person name="Hastings K.E."/>
            <person name="Lemaire P."/>
            <person name="Lindquist E."/>
            <person name="Endo T."/>
            <person name="Hotta K."/>
            <person name="Inaba K."/>
        </authorList>
    </citation>
    <scope>NUCLEOTIDE SEQUENCE [LARGE SCALE GENOMIC DNA]</scope>
    <source>
        <strain evidence="1">wild type</strain>
    </source>
</reference>
<accession>H2Y335</accession>
<dbReference type="AlphaFoldDB" id="H2Y335"/>